<reference evidence="5" key="1">
    <citation type="submission" date="2018-03" db="EMBL/GenBank/DDBJ databases">
        <authorList>
            <person name="Nunes O.C."/>
            <person name="Lopes A.R."/>
            <person name="Froufe H."/>
            <person name="Munoz-Merida A."/>
            <person name="Barroso C."/>
            <person name="Egas C."/>
        </authorList>
    </citation>
    <scope>NUCLEOTIDE SEQUENCE</scope>
    <source>
        <strain evidence="5">ON4</strain>
    </source>
</reference>
<dbReference type="InterPro" id="IPR016162">
    <property type="entry name" value="Ald_DH_N"/>
</dbReference>
<dbReference type="InterPro" id="IPR016163">
    <property type="entry name" value="Ald_DH_C"/>
</dbReference>
<evidence type="ECO:0000313" key="5">
    <source>
        <dbReference type="EMBL" id="MDJ1370078.1"/>
    </source>
</evidence>
<dbReference type="RefSeq" id="WP_026935945.1">
    <property type="nucleotide sequence ID" value="NZ_CP028426.1"/>
</dbReference>
<dbReference type="Gene3D" id="3.40.605.10">
    <property type="entry name" value="Aldehyde Dehydrogenase, Chain A, domain 1"/>
    <property type="match status" value="1"/>
</dbReference>
<keyword evidence="6" id="KW-1185">Reference proteome</keyword>
<evidence type="ECO:0000313" key="6">
    <source>
        <dbReference type="Proteomes" id="UP001170379"/>
    </source>
</evidence>
<dbReference type="PANTHER" id="PTHR43217:SF2">
    <property type="entry name" value="SUCCINATE-SEMIALDEHYDE DEHYDROGENASE [NADP(+)]"/>
    <property type="match status" value="1"/>
</dbReference>
<reference evidence="5" key="2">
    <citation type="journal article" date="2022" name="Sci. Rep.">
        <title>In silico prediction of the enzymes involved in the degradation of the herbicide molinate by Gulosibacter molinativorax ON4T.</title>
        <authorList>
            <person name="Lopes A.R."/>
            <person name="Bunin E."/>
            <person name="Viana A.T."/>
            <person name="Froufe H."/>
            <person name="Munoz-Merida A."/>
            <person name="Pinho D."/>
            <person name="Figueiredo J."/>
            <person name="Barroso C."/>
            <person name="Vaz-Moreira I."/>
            <person name="Bellanger X."/>
            <person name="Egas C."/>
            <person name="Nunes O.C."/>
        </authorList>
    </citation>
    <scope>NUCLEOTIDE SEQUENCE</scope>
    <source>
        <strain evidence="5">ON4</strain>
    </source>
</reference>
<dbReference type="InterPro" id="IPR047110">
    <property type="entry name" value="GABD/Sad-like"/>
</dbReference>
<gene>
    <name evidence="5" type="ORF">C7K25_01615</name>
</gene>
<dbReference type="PANTHER" id="PTHR43217">
    <property type="entry name" value="SUCCINATE SEMIALDEHYDE DEHYDROGENASE [NAD(P)+] SAD"/>
    <property type="match status" value="1"/>
</dbReference>
<organism evidence="5 6">
    <name type="scientific">Gulosibacter molinativorax</name>
    <dbReference type="NCBI Taxonomy" id="256821"/>
    <lineage>
        <taxon>Bacteria</taxon>
        <taxon>Bacillati</taxon>
        <taxon>Actinomycetota</taxon>
        <taxon>Actinomycetes</taxon>
        <taxon>Micrococcales</taxon>
        <taxon>Microbacteriaceae</taxon>
        <taxon>Gulosibacter</taxon>
    </lineage>
</organism>
<dbReference type="EMBL" id="PXVD01000002">
    <property type="protein sequence ID" value="MDJ1370078.1"/>
    <property type="molecule type" value="Genomic_DNA"/>
</dbReference>
<evidence type="ECO:0000256" key="1">
    <source>
        <dbReference type="ARBA" id="ARBA00009986"/>
    </source>
</evidence>
<comment type="caution">
    <text evidence="5">The sequence shown here is derived from an EMBL/GenBank/DDBJ whole genome shotgun (WGS) entry which is preliminary data.</text>
</comment>
<evidence type="ECO:0000256" key="2">
    <source>
        <dbReference type="ARBA" id="ARBA00022857"/>
    </source>
</evidence>
<dbReference type="Gene3D" id="3.40.309.10">
    <property type="entry name" value="Aldehyde Dehydrogenase, Chain A, domain 2"/>
    <property type="match status" value="1"/>
</dbReference>
<accession>A0ABT7C4M0</accession>
<keyword evidence="2" id="KW-0521">NADP</keyword>
<name>A0ABT7C4M0_9MICO</name>
<dbReference type="InterPro" id="IPR016161">
    <property type="entry name" value="Ald_DH/histidinol_DH"/>
</dbReference>
<evidence type="ECO:0000256" key="3">
    <source>
        <dbReference type="ARBA" id="ARBA00023002"/>
    </source>
</evidence>
<dbReference type="InterPro" id="IPR015590">
    <property type="entry name" value="Aldehyde_DH_dom"/>
</dbReference>
<evidence type="ECO:0000259" key="4">
    <source>
        <dbReference type="Pfam" id="PF00171"/>
    </source>
</evidence>
<keyword evidence="3" id="KW-0560">Oxidoreductase</keyword>
<protein>
    <submittedName>
        <fullName evidence="5">NAD-dependent succinate-semialdehyde dehydrogenase</fullName>
    </submittedName>
</protein>
<dbReference type="Proteomes" id="UP001170379">
    <property type="component" value="Unassembled WGS sequence"/>
</dbReference>
<dbReference type="Pfam" id="PF00171">
    <property type="entry name" value="Aldedh"/>
    <property type="match status" value="1"/>
</dbReference>
<dbReference type="CDD" id="cd07100">
    <property type="entry name" value="ALDH_SSADH1_GabD1"/>
    <property type="match status" value="1"/>
</dbReference>
<comment type="similarity">
    <text evidence="1">Belongs to the aldehyde dehydrogenase family.</text>
</comment>
<feature type="domain" description="Aldehyde dehydrogenase" evidence="4">
    <location>
        <begin position="4"/>
        <end position="460"/>
    </location>
</feature>
<sequence>MAGYQVLNPATGKVESEFPRATDAEVREAIDLAHNTYSSWRNTALDERVAIIKRVAELYRERRGELTEIIAREMGKPIRQGAGEIGISADIFDYYADNAAEFLKEEELTVASGGRAVVRMAPTGVILGIMPWNYPYYQVARFAAPNLLLGNTIVLKHASNCPESAQAIAKIFEDAGLPEGAYVNIFASSSQVPSIIEDPRVQGVSLTGSEPAGRSVAEVAGRNLKKCVLELGGSDPFLVLSTEDVKAAAKVAVGGRMANGGQACNASKRVIEYYEEFVQAYVERMQLFTPGDPLDSGTRFGPLSSAGAVDELVELVEDAVGKGANLLLGGQRIEPAEAGLGAEWADGAWMQPTVLTDITPEMRIYREEAFGPVASIYRVADEAAAIRLANDSPFGLGSSVITNDEAQANRVADQIEAGMVYINSAGESEPDLPFGGVKSSGIGRELGRFGMEEFANRKLVRWSN</sequence>
<dbReference type="InterPro" id="IPR044148">
    <property type="entry name" value="ALDH_GabD1-like"/>
</dbReference>
<dbReference type="SUPFAM" id="SSF53720">
    <property type="entry name" value="ALDH-like"/>
    <property type="match status" value="1"/>
</dbReference>
<proteinExistence type="inferred from homology"/>